<evidence type="ECO:0000256" key="1">
    <source>
        <dbReference type="SAM" id="Phobius"/>
    </source>
</evidence>
<accession>A0ABQ4N944</accession>
<sequence length="258" mass="26881">MMRGLAAMLGKEWLELARSWKWLWVPLVFILLGIMQPVSYYFLPQLLDAAGNLPEGAVISIPLPSGGEILAGTLEQYGIFGALIIALSFMGAVSQERNTGTGALILVKPVSPAAFVLSKWLAMAALVAASLAAGYAASWYYTVVLIGPVAVGNAMAGAALYALWLLVVGSSALMFSALWKSPAAAAFSALGTFAALALLTSLFPRQLAWSPGRLPAASRELLLEGAAGSLWPTVAVTALCVIGSVLIAVRAVRAHPAD</sequence>
<dbReference type="EMBL" id="BOVJ01000106">
    <property type="protein sequence ID" value="GIQ64754.1"/>
    <property type="molecule type" value="Genomic_DNA"/>
</dbReference>
<feature type="transmembrane region" description="Helical" evidence="1">
    <location>
        <begin position="230"/>
        <end position="252"/>
    </location>
</feature>
<keyword evidence="1 2" id="KW-0812">Transmembrane</keyword>
<feature type="transmembrane region" description="Helical" evidence="1">
    <location>
        <begin position="21"/>
        <end position="43"/>
    </location>
</feature>
<reference evidence="2 3" key="1">
    <citation type="submission" date="2021-04" db="EMBL/GenBank/DDBJ databases">
        <title>Draft genome sequence of Paenibacillus cisolokensis, LC2-13A.</title>
        <authorList>
            <person name="Uke A."/>
            <person name="Chhe C."/>
            <person name="Baramee S."/>
            <person name="Kosugi A."/>
        </authorList>
    </citation>
    <scope>NUCLEOTIDE SEQUENCE [LARGE SCALE GENOMIC DNA]</scope>
    <source>
        <strain evidence="2 3">LC2-13A</strain>
    </source>
</reference>
<gene>
    <name evidence="2" type="primary">yxlG</name>
    <name evidence="2" type="ORF">PACILC2_33220</name>
</gene>
<comment type="caution">
    <text evidence="2">The sequence shown here is derived from an EMBL/GenBank/DDBJ whole genome shotgun (WGS) entry which is preliminary data.</text>
</comment>
<name>A0ABQ4N944_9BACL</name>
<dbReference type="Pfam" id="PF12679">
    <property type="entry name" value="ABC2_membrane_2"/>
    <property type="match status" value="1"/>
</dbReference>
<proteinExistence type="predicted"/>
<feature type="transmembrane region" description="Helical" evidence="1">
    <location>
        <begin position="114"/>
        <end position="138"/>
    </location>
</feature>
<evidence type="ECO:0000313" key="3">
    <source>
        <dbReference type="Proteomes" id="UP000680304"/>
    </source>
</evidence>
<dbReference type="PANTHER" id="PTHR43471">
    <property type="entry name" value="ABC TRANSPORTER PERMEASE"/>
    <property type="match status" value="1"/>
</dbReference>
<feature type="transmembrane region" description="Helical" evidence="1">
    <location>
        <begin position="185"/>
        <end position="203"/>
    </location>
</feature>
<dbReference type="Proteomes" id="UP000680304">
    <property type="component" value="Unassembled WGS sequence"/>
</dbReference>
<keyword evidence="1" id="KW-0472">Membrane</keyword>
<protein>
    <submittedName>
        <fullName evidence="2">Transmembrane protein YxlG</fullName>
    </submittedName>
</protein>
<feature type="transmembrane region" description="Helical" evidence="1">
    <location>
        <begin position="158"/>
        <end position="178"/>
    </location>
</feature>
<evidence type="ECO:0000313" key="2">
    <source>
        <dbReference type="EMBL" id="GIQ64754.1"/>
    </source>
</evidence>
<feature type="transmembrane region" description="Helical" evidence="1">
    <location>
        <begin position="77"/>
        <end position="93"/>
    </location>
</feature>
<keyword evidence="1" id="KW-1133">Transmembrane helix</keyword>
<organism evidence="2 3">
    <name type="scientific">Paenibacillus cisolokensis</name>
    <dbReference type="NCBI Taxonomy" id="1658519"/>
    <lineage>
        <taxon>Bacteria</taxon>
        <taxon>Bacillati</taxon>
        <taxon>Bacillota</taxon>
        <taxon>Bacilli</taxon>
        <taxon>Bacillales</taxon>
        <taxon>Paenibacillaceae</taxon>
        <taxon>Paenibacillus</taxon>
    </lineage>
</organism>
<keyword evidence="3" id="KW-1185">Reference proteome</keyword>